<dbReference type="PROSITE" id="PS50109">
    <property type="entry name" value="HIS_KIN"/>
    <property type="match status" value="1"/>
</dbReference>
<feature type="coiled-coil region" evidence="7">
    <location>
        <begin position="219"/>
        <end position="250"/>
    </location>
</feature>
<dbReference type="PROSITE" id="PS50885">
    <property type="entry name" value="HAMP"/>
    <property type="match status" value="1"/>
</dbReference>
<dbReference type="PANTHER" id="PTHR43065:SF47">
    <property type="match status" value="1"/>
</dbReference>
<dbReference type="Proteomes" id="UP000501891">
    <property type="component" value="Chromosome"/>
</dbReference>
<sequence length="514" mass="56143">MLRRMRTTRGKFVVVILPMIIACTLLTSAVSVLANRHELRQRLVQEMETVAAAQALAVRTPIWNFEKRTLQSIVDAMLTNPDIAVVEVWDERGLSLARAARPDVPGKEWSIRVPVHGPEVAEGRPELIGELGLTFGDGRIQAAVEKQLLRDVLLLLVVIATTTGSAVLAHTLTIDRPLARFLDAIHRAEDPRRRQPLPLESEDEIGTIMAAYNRLLSKLAAEEAERTRAADDLRMARDRAEQALSDLRATQHSLIQAEKMASLGQMVAGVAHEINTPVGIALTAASHLADETRALDRALASNQLRKADLEDYTKAALDAAALLQSNMQRAAALIQSFKQVSVDRANDQRRSFDLRAYVGEVMLSLGPRLKRTPHRVLIQGEDRLVVDSYPGAIAQVLTNFVINALLHAFDDGRGGTMTIELLRLPDDMVELRFSDDGKGIPPHHLNRVFEPFFTTKRGAGGSGLGMHICFNLVTRTLGGALMVESAEGCGTTFTARFPASAPADAPTAEEALAD</sequence>
<feature type="domain" description="Histidine kinase" evidence="9">
    <location>
        <begin position="269"/>
        <end position="501"/>
    </location>
</feature>
<organism evidence="11 12">
    <name type="scientific">Aerophototrophica crusticola</name>
    <dbReference type="NCBI Taxonomy" id="1709002"/>
    <lineage>
        <taxon>Bacteria</taxon>
        <taxon>Pseudomonadati</taxon>
        <taxon>Pseudomonadota</taxon>
        <taxon>Alphaproteobacteria</taxon>
        <taxon>Rhodospirillales</taxon>
        <taxon>Rhodospirillaceae</taxon>
        <taxon>Aerophototrophica</taxon>
    </lineage>
</organism>
<keyword evidence="8" id="KW-0472">Membrane</keyword>
<gene>
    <name evidence="11" type="ORF">HHL28_06670</name>
</gene>
<name>A0A858R6J6_9PROT</name>
<dbReference type="Gene3D" id="3.30.565.10">
    <property type="entry name" value="Histidine kinase-like ATPase, C-terminal domain"/>
    <property type="match status" value="1"/>
</dbReference>
<keyword evidence="4" id="KW-0597">Phosphoprotein</keyword>
<evidence type="ECO:0000259" key="10">
    <source>
        <dbReference type="PROSITE" id="PS50885"/>
    </source>
</evidence>
<dbReference type="CDD" id="cd00082">
    <property type="entry name" value="HisKA"/>
    <property type="match status" value="1"/>
</dbReference>
<dbReference type="GO" id="GO:0000155">
    <property type="term" value="F:phosphorelay sensor kinase activity"/>
    <property type="evidence" value="ECO:0007669"/>
    <property type="project" value="InterPro"/>
</dbReference>
<dbReference type="InterPro" id="IPR004358">
    <property type="entry name" value="Sig_transdc_His_kin-like_C"/>
</dbReference>
<comment type="subcellular location">
    <subcellularLocation>
        <location evidence="2">Membrane</location>
    </subcellularLocation>
</comment>
<dbReference type="PANTHER" id="PTHR43065">
    <property type="entry name" value="SENSOR HISTIDINE KINASE"/>
    <property type="match status" value="1"/>
</dbReference>
<evidence type="ECO:0000313" key="12">
    <source>
        <dbReference type="Proteomes" id="UP000501891"/>
    </source>
</evidence>
<keyword evidence="5" id="KW-0808">Transferase</keyword>
<dbReference type="EC" id="2.7.13.3" evidence="3"/>
<dbReference type="GO" id="GO:0016020">
    <property type="term" value="C:membrane"/>
    <property type="evidence" value="ECO:0007669"/>
    <property type="project" value="UniProtKB-SubCell"/>
</dbReference>
<dbReference type="InterPro" id="IPR003594">
    <property type="entry name" value="HATPase_dom"/>
</dbReference>
<dbReference type="InterPro" id="IPR005467">
    <property type="entry name" value="His_kinase_dom"/>
</dbReference>
<dbReference type="InterPro" id="IPR003661">
    <property type="entry name" value="HisK_dim/P_dom"/>
</dbReference>
<evidence type="ECO:0000256" key="5">
    <source>
        <dbReference type="ARBA" id="ARBA00022679"/>
    </source>
</evidence>
<dbReference type="AlphaFoldDB" id="A0A858R6J6"/>
<dbReference type="SUPFAM" id="SSF55874">
    <property type="entry name" value="ATPase domain of HSP90 chaperone/DNA topoisomerase II/histidine kinase"/>
    <property type="match status" value="1"/>
</dbReference>
<reference evidence="11" key="1">
    <citation type="submission" date="2020-04" db="EMBL/GenBank/DDBJ databases">
        <title>A desert anoxygenic phototrophic bacterium fixes CO2 using RubisCO under aerobic conditions.</title>
        <authorList>
            <person name="Tang K."/>
        </authorList>
    </citation>
    <scope>NUCLEOTIDE SEQUENCE [LARGE SCALE GENOMIC DNA]</scope>
    <source>
        <strain evidence="11">MIMtkB3</strain>
    </source>
</reference>
<keyword evidence="12" id="KW-1185">Reference proteome</keyword>
<dbReference type="PRINTS" id="PR00344">
    <property type="entry name" value="BCTRLSENSOR"/>
</dbReference>
<dbReference type="Pfam" id="PF02518">
    <property type="entry name" value="HATPase_c"/>
    <property type="match status" value="1"/>
</dbReference>
<evidence type="ECO:0000313" key="11">
    <source>
        <dbReference type="EMBL" id="QJE72813.1"/>
    </source>
</evidence>
<evidence type="ECO:0000256" key="2">
    <source>
        <dbReference type="ARBA" id="ARBA00004370"/>
    </source>
</evidence>
<accession>A0A858R6J6</accession>
<keyword evidence="8" id="KW-1133">Transmembrane helix</keyword>
<keyword evidence="6" id="KW-0418">Kinase</keyword>
<dbReference type="PROSITE" id="PS51257">
    <property type="entry name" value="PROKAR_LIPOPROTEIN"/>
    <property type="match status" value="1"/>
</dbReference>
<comment type="catalytic activity">
    <reaction evidence="1">
        <text>ATP + protein L-histidine = ADP + protein N-phospho-L-histidine.</text>
        <dbReference type="EC" id="2.7.13.3"/>
    </reaction>
</comment>
<evidence type="ECO:0000256" key="4">
    <source>
        <dbReference type="ARBA" id="ARBA00022553"/>
    </source>
</evidence>
<dbReference type="EMBL" id="CP051775">
    <property type="protein sequence ID" value="QJE72813.1"/>
    <property type="molecule type" value="Genomic_DNA"/>
</dbReference>
<feature type="domain" description="HAMP" evidence="10">
    <location>
        <begin position="172"/>
        <end position="224"/>
    </location>
</feature>
<dbReference type="SUPFAM" id="SSF47384">
    <property type="entry name" value="Homodimeric domain of signal transducing histidine kinase"/>
    <property type="match status" value="1"/>
</dbReference>
<evidence type="ECO:0000259" key="9">
    <source>
        <dbReference type="PROSITE" id="PS50109"/>
    </source>
</evidence>
<proteinExistence type="predicted"/>
<keyword evidence="8" id="KW-0812">Transmembrane</keyword>
<evidence type="ECO:0000256" key="3">
    <source>
        <dbReference type="ARBA" id="ARBA00012438"/>
    </source>
</evidence>
<dbReference type="KEGG" id="acru:HHL28_06670"/>
<keyword evidence="7" id="KW-0175">Coiled coil</keyword>
<dbReference type="CDD" id="cd00075">
    <property type="entry name" value="HATPase"/>
    <property type="match status" value="1"/>
</dbReference>
<evidence type="ECO:0000256" key="1">
    <source>
        <dbReference type="ARBA" id="ARBA00000085"/>
    </source>
</evidence>
<dbReference type="InterPro" id="IPR036097">
    <property type="entry name" value="HisK_dim/P_sf"/>
</dbReference>
<evidence type="ECO:0000256" key="8">
    <source>
        <dbReference type="SAM" id="Phobius"/>
    </source>
</evidence>
<feature type="transmembrane region" description="Helical" evidence="8">
    <location>
        <begin position="12"/>
        <end position="34"/>
    </location>
</feature>
<dbReference type="InterPro" id="IPR036890">
    <property type="entry name" value="HATPase_C_sf"/>
</dbReference>
<protein>
    <recommendedName>
        <fullName evidence="3">histidine kinase</fullName>
        <ecNumber evidence="3">2.7.13.3</ecNumber>
    </recommendedName>
</protein>
<dbReference type="InterPro" id="IPR003660">
    <property type="entry name" value="HAMP_dom"/>
</dbReference>
<dbReference type="Gene3D" id="1.10.287.130">
    <property type="match status" value="1"/>
</dbReference>
<dbReference type="SMART" id="SM00387">
    <property type="entry name" value="HATPase_c"/>
    <property type="match status" value="1"/>
</dbReference>
<evidence type="ECO:0000256" key="6">
    <source>
        <dbReference type="ARBA" id="ARBA00022777"/>
    </source>
</evidence>
<evidence type="ECO:0000256" key="7">
    <source>
        <dbReference type="SAM" id="Coils"/>
    </source>
</evidence>